<feature type="binding site" evidence="8">
    <location>
        <position position="179"/>
    </location>
    <ligand>
        <name>Zn(2+)</name>
        <dbReference type="ChEBI" id="CHEBI:29105"/>
        <label>1</label>
    </ligand>
</feature>
<accession>A0A3G1KVF0</accession>
<comment type="similarity">
    <text evidence="1 6">Belongs to the peptidase M42 family.</text>
</comment>
<keyword evidence="2" id="KW-0031">Aminopeptidase</keyword>
<evidence type="ECO:0000313" key="9">
    <source>
        <dbReference type="EMBL" id="ATW26380.1"/>
    </source>
</evidence>
<dbReference type="Gene3D" id="2.40.30.40">
    <property type="entry name" value="Peptidase M42, domain 2"/>
    <property type="match status" value="1"/>
</dbReference>
<dbReference type="PANTHER" id="PTHR32481:SF0">
    <property type="entry name" value="AMINOPEPTIDASE YPDE-RELATED"/>
    <property type="match status" value="1"/>
</dbReference>
<feature type="binding site" evidence="8">
    <location>
        <position position="212"/>
    </location>
    <ligand>
        <name>Zn(2+)</name>
        <dbReference type="ChEBI" id="CHEBI:29105"/>
        <label>2</label>
    </ligand>
</feature>
<dbReference type="InterPro" id="IPR008007">
    <property type="entry name" value="Peptidase_M42"/>
</dbReference>
<keyword evidence="5" id="KW-0378">Hydrolase</keyword>
<keyword evidence="10" id="KW-1185">Reference proteome</keyword>
<dbReference type="GO" id="GO:0046872">
    <property type="term" value="F:metal ion binding"/>
    <property type="evidence" value="ECO:0007669"/>
    <property type="project" value="UniProtKB-UniRule"/>
</dbReference>
<sequence>MNKTLEILQAVTEAPGVSGYESPIRKILKDLLIPFSSEHMVDNLGSLIVAKEGKSAEPKIMIAAHMDEVGFMVTRITDEGFIKFQQLGGWWEQVLLSQRVEVLTDNKKIIGIIGAKAPHIMSQEERKQPIKMNSLYIDVGSTSKEETEQLGIKPGDPVVPWSPFMVSSNGKTILAKALDDRAGCAMVVEIFQRLKGIHHQNTIYGVMTVQEEVGLRGAATSVNVVKPDLAIVVDVTVATDTPGINDNEVATKNYLGKGPVIGFYDASMIPNIPLRNLVVRTAEENNIPYQVEVMAGGGTDAGKIHIYRQGVPSVVIGIPVRYIHDHIGVAHLDDYRNAVDLICRLVETINMETLTKLHNEL</sequence>
<dbReference type="SUPFAM" id="SSF53187">
    <property type="entry name" value="Zn-dependent exopeptidases"/>
    <property type="match status" value="1"/>
</dbReference>
<comment type="cofactor">
    <cofactor evidence="8">
        <name>a divalent metal cation</name>
        <dbReference type="ChEBI" id="CHEBI:60240"/>
    </cofactor>
    <text evidence="8">Binds 2 divalent metal cations per subunit.</text>
</comment>
<dbReference type="CDD" id="cd05656">
    <property type="entry name" value="M42_Frv"/>
    <property type="match status" value="1"/>
</dbReference>
<dbReference type="RefSeq" id="WP_148135686.1">
    <property type="nucleotide sequence ID" value="NZ_CP017634.1"/>
</dbReference>
<name>A0A3G1KVF0_FORW1</name>
<dbReference type="OrthoDB" id="9772053at2"/>
<reference evidence="9 10" key="1">
    <citation type="submission" date="2016-10" db="EMBL/GenBank/DDBJ databases">
        <title>Complete Genome Sequence of Peptococcaceae strain DCMF.</title>
        <authorList>
            <person name="Edwards R.J."/>
            <person name="Holland S.I."/>
            <person name="Deshpande N.P."/>
            <person name="Wong Y.K."/>
            <person name="Ertan H."/>
            <person name="Manefield M."/>
            <person name="Russell T.L."/>
            <person name="Lee M.J."/>
        </authorList>
    </citation>
    <scope>NUCLEOTIDE SEQUENCE [LARGE SCALE GENOMIC DNA]</scope>
    <source>
        <strain evidence="9 10">DCMF</strain>
    </source>
</reference>
<dbReference type="GO" id="GO:0004177">
    <property type="term" value="F:aminopeptidase activity"/>
    <property type="evidence" value="ECO:0007669"/>
    <property type="project" value="UniProtKB-UniRule"/>
</dbReference>
<organism evidence="9 10">
    <name type="scientific">Formimonas warabiya</name>
    <dbReference type="NCBI Taxonomy" id="1761012"/>
    <lineage>
        <taxon>Bacteria</taxon>
        <taxon>Bacillati</taxon>
        <taxon>Bacillota</taxon>
        <taxon>Clostridia</taxon>
        <taxon>Eubacteriales</taxon>
        <taxon>Peptococcaceae</taxon>
        <taxon>Candidatus Formimonas</taxon>
    </lineage>
</organism>
<feature type="binding site" evidence="8">
    <location>
        <position position="324"/>
    </location>
    <ligand>
        <name>Zn(2+)</name>
        <dbReference type="ChEBI" id="CHEBI:29105"/>
        <label>2</label>
    </ligand>
</feature>
<dbReference type="PANTHER" id="PTHR32481">
    <property type="entry name" value="AMINOPEPTIDASE"/>
    <property type="match status" value="1"/>
</dbReference>
<dbReference type="Proteomes" id="UP000323521">
    <property type="component" value="Chromosome"/>
</dbReference>
<feature type="binding site" evidence="8">
    <location>
        <position position="179"/>
    </location>
    <ligand>
        <name>Zn(2+)</name>
        <dbReference type="ChEBI" id="CHEBI:29105"/>
        <label>2</label>
    </ligand>
</feature>
<feature type="binding site" evidence="8">
    <location>
        <position position="65"/>
    </location>
    <ligand>
        <name>Zn(2+)</name>
        <dbReference type="ChEBI" id="CHEBI:29105"/>
        <label>1</label>
    </ligand>
</feature>
<evidence type="ECO:0000256" key="5">
    <source>
        <dbReference type="ARBA" id="ARBA00022801"/>
    </source>
</evidence>
<dbReference type="GO" id="GO:0006508">
    <property type="term" value="P:proteolysis"/>
    <property type="evidence" value="ECO:0007669"/>
    <property type="project" value="UniProtKB-KW"/>
</dbReference>
<protein>
    <submittedName>
        <fullName evidence="9">Peptidase M28</fullName>
    </submittedName>
</protein>
<dbReference type="Gene3D" id="3.40.630.10">
    <property type="entry name" value="Zn peptidases"/>
    <property type="match status" value="1"/>
</dbReference>
<evidence type="ECO:0000256" key="6">
    <source>
        <dbReference type="PIRNR" id="PIRNR001123"/>
    </source>
</evidence>
<evidence type="ECO:0000256" key="1">
    <source>
        <dbReference type="ARBA" id="ARBA00006272"/>
    </source>
</evidence>
<keyword evidence="4 8" id="KW-0479">Metal-binding</keyword>
<evidence type="ECO:0000313" key="10">
    <source>
        <dbReference type="Proteomes" id="UP000323521"/>
    </source>
</evidence>
<feature type="binding site" evidence="8">
    <location>
        <position position="234"/>
    </location>
    <ligand>
        <name>Zn(2+)</name>
        <dbReference type="ChEBI" id="CHEBI:29105"/>
        <label>1</label>
    </ligand>
</feature>
<proteinExistence type="inferred from homology"/>
<feature type="active site" description="Proton acceptor" evidence="7">
    <location>
        <position position="211"/>
    </location>
</feature>
<evidence type="ECO:0000256" key="3">
    <source>
        <dbReference type="ARBA" id="ARBA00022670"/>
    </source>
</evidence>
<evidence type="ECO:0000256" key="4">
    <source>
        <dbReference type="ARBA" id="ARBA00022723"/>
    </source>
</evidence>
<dbReference type="KEGG" id="fwa:DCMF_17880"/>
<dbReference type="SUPFAM" id="SSF101821">
    <property type="entry name" value="Aminopeptidase/glucanase lid domain"/>
    <property type="match status" value="1"/>
</dbReference>
<dbReference type="InterPro" id="IPR023367">
    <property type="entry name" value="Peptidase_M42_dom2"/>
</dbReference>
<keyword evidence="3" id="KW-0645">Protease</keyword>
<dbReference type="EMBL" id="CP017634">
    <property type="protein sequence ID" value="ATW26380.1"/>
    <property type="molecule type" value="Genomic_DNA"/>
</dbReference>
<evidence type="ECO:0000256" key="7">
    <source>
        <dbReference type="PIRSR" id="PIRSR001123-1"/>
    </source>
</evidence>
<dbReference type="AlphaFoldDB" id="A0A3G1KVF0"/>
<dbReference type="PIRSF" id="PIRSF001123">
    <property type="entry name" value="PepA_GA"/>
    <property type="match status" value="1"/>
</dbReference>
<evidence type="ECO:0000256" key="8">
    <source>
        <dbReference type="PIRSR" id="PIRSR001123-2"/>
    </source>
</evidence>
<dbReference type="InterPro" id="IPR051464">
    <property type="entry name" value="Peptidase_M42_aminopept"/>
</dbReference>
<gene>
    <name evidence="9" type="ORF">DCMF_17880</name>
</gene>
<evidence type="ECO:0000256" key="2">
    <source>
        <dbReference type="ARBA" id="ARBA00022438"/>
    </source>
</evidence>
<dbReference type="Pfam" id="PF05343">
    <property type="entry name" value="Peptidase_M42"/>
    <property type="match status" value="1"/>
</dbReference>